<keyword evidence="1" id="KW-0472">Membrane</keyword>
<sequence length="104" mass="11511">MLGIVFVSIFLITAEHTIVGNGRLIQSGDIDSTWTLGQIFPLVVVGVPVTSFAKISIRSCRAHRKKAKRFAEMSKTPVVDLHVKDWHDHLSLGRLSCKISVLNT</sequence>
<evidence type="ECO:0000313" key="2">
    <source>
        <dbReference type="EMBL" id="KAF9459668.1"/>
    </source>
</evidence>
<evidence type="ECO:0000313" key="3">
    <source>
        <dbReference type="Proteomes" id="UP000807353"/>
    </source>
</evidence>
<keyword evidence="1" id="KW-1133">Transmembrane helix</keyword>
<feature type="transmembrane region" description="Helical" evidence="1">
    <location>
        <begin position="38"/>
        <end position="57"/>
    </location>
</feature>
<accession>A0A9P6CG73</accession>
<keyword evidence="1" id="KW-0812">Transmembrane</keyword>
<evidence type="ECO:0000256" key="1">
    <source>
        <dbReference type="SAM" id="Phobius"/>
    </source>
</evidence>
<reference evidence="2" key="1">
    <citation type="submission" date="2020-11" db="EMBL/GenBank/DDBJ databases">
        <authorList>
            <consortium name="DOE Joint Genome Institute"/>
            <person name="Ahrendt S."/>
            <person name="Riley R."/>
            <person name="Andreopoulos W."/>
            <person name="Labutti K."/>
            <person name="Pangilinan J."/>
            <person name="Ruiz-Duenas F.J."/>
            <person name="Barrasa J.M."/>
            <person name="Sanchez-Garcia M."/>
            <person name="Camarero S."/>
            <person name="Miyauchi S."/>
            <person name="Serrano A."/>
            <person name="Linde D."/>
            <person name="Babiker R."/>
            <person name="Drula E."/>
            <person name="Ayuso-Fernandez I."/>
            <person name="Pacheco R."/>
            <person name="Padilla G."/>
            <person name="Ferreira P."/>
            <person name="Barriuso J."/>
            <person name="Kellner H."/>
            <person name="Castanera R."/>
            <person name="Alfaro M."/>
            <person name="Ramirez L."/>
            <person name="Pisabarro A.G."/>
            <person name="Kuo A."/>
            <person name="Tritt A."/>
            <person name="Lipzen A."/>
            <person name="He G."/>
            <person name="Yan M."/>
            <person name="Ng V."/>
            <person name="Cullen D."/>
            <person name="Martin F."/>
            <person name="Rosso M.-N."/>
            <person name="Henrissat B."/>
            <person name="Hibbett D."/>
            <person name="Martinez A.T."/>
            <person name="Grigoriev I.V."/>
        </authorList>
    </citation>
    <scope>NUCLEOTIDE SEQUENCE</scope>
    <source>
        <strain evidence="2">CBS 247.69</strain>
    </source>
</reference>
<gene>
    <name evidence="2" type="ORF">BDZ94DRAFT_1267745</name>
</gene>
<name>A0A9P6CG73_9AGAR</name>
<dbReference type="AlphaFoldDB" id="A0A9P6CG73"/>
<dbReference type="Proteomes" id="UP000807353">
    <property type="component" value="Unassembled WGS sequence"/>
</dbReference>
<dbReference type="EMBL" id="MU150312">
    <property type="protein sequence ID" value="KAF9459668.1"/>
    <property type="molecule type" value="Genomic_DNA"/>
</dbReference>
<comment type="caution">
    <text evidence="2">The sequence shown here is derived from an EMBL/GenBank/DDBJ whole genome shotgun (WGS) entry which is preliminary data.</text>
</comment>
<protein>
    <submittedName>
        <fullName evidence="2">Uncharacterized protein</fullName>
    </submittedName>
</protein>
<keyword evidence="3" id="KW-1185">Reference proteome</keyword>
<proteinExistence type="predicted"/>
<organism evidence="2 3">
    <name type="scientific">Collybia nuda</name>
    <dbReference type="NCBI Taxonomy" id="64659"/>
    <lineage>
        <taxon>Eukaryota</taxon>
        <taxon>Fungi</taxon>
        <taxon>Dikarya</taxon>
        <taxon>Basidiomycota</taxon>
        <taxon>Agaricomycotina</taxon>
        <taxon>Agaricomycetes</taxon>
        <taxon>Agaricomycetidae</taxon>
        <taxon>Agaricales</taxon>
        <taxon>Tricholomatineae</taxon>
        <taxon>Clitocybaceae</taxon>
        <taxon>Collybia</taxon>
    </lineage>
</organism>